<dbReference type="EMBL" id="PYWC01000003">
    <property type="protein sequence ID" value="PWW80334.1"/>
    <property type="molecule type" value="Genomic_DNA"/>
</dbReference>
<evidence type="ECO:0008006" key="3">
    <source>
        <dbReference type="Google" id="ProtNLM"/>
    </source>
</evidence>
<accession>A0A317T164</accession>
<organism evidence="1 2">
    <name type="scientific">Tuber magnatum</name>
    <name type="common">white Piedmont truffle</name>
    <dbReference type="NCBI Taxonomy" id="42249"/>
    <lineage>
        <taxon>Eukaryota</taxon>
        <taxon>Fungi</taxon>
        <taxon>Dikarya</taxon>
        <taxon>Ascomycota</taxon>
        <taxon>Pezizomycotina</taxon>
        <taxon>Pezizomycetes</taxon>
        <taxon>Pezizales</taxon>
        <taxon>Tuberaceae</taxon>
        <taxon>Tuber</taxon>
    </lineage>
</organism>
<dbReference type="InterPro" id="IPR012337">
    <property type="entry name" value="RNaseH-like_sf"/>
</dbReference>
<evidence type="ECO:0000313" key="2">
    <source>
        <dbReference type="Proteomes" id="UP000246991"/>
    </source>
</evidence>
<dbReference type="AlphaFoldDB" id="A0A317T164"/>
<evidence type="ECO:0000313" key="1">
    <source>
        <dbReference type="EMBL" id="PWW80334.1"/>
    </source>
</evidence>
<sequence>MVTKENGILTPFNPQEAKLRPLFLVNVITNTFTNLFEQPPNSDQLIASFLDYYLHRGDFSEDFGTIVSSLKEVSKKDEKEDDPTYIWRLVPDSASDLRLLALRLFTVCPNSASYERVFSSFGIIHLKLKNPLSFEKVAAIAKNFQVSEQPALEDFILSSEEFEAEAVAWMADLTSDAPSELNTPEYPPHHIHLKLSVLFNQSSNFDYDPAVFGELPMRFEEEEQFLEEIVNGLSEEGGGYLPERRNIAQALTGNCFFEPIEQAIATTTSASQT</sequence>
<name>A0A317T164_9PEZI</name>
<protein>
    <recommendedName>
        <fullName evidence="3">HAT C-terminal dimerisation domain-containing protein</fullName>
    </recommendedName>
</protein>
<dbReference type="Proteomes" id="UP000246991">
    <property type="component" value="Unassembled WGS sequence"/>
</dbReference>
<dbReference type="STRING" id="42249.A0A317T164"/>
<proteinExistence type="predicted"/>
<reference evidence="1 2" key="1">
    <citation type="submission" date="2018-03" db="EMBL/GenBank/DDBJ databases">
        <title>Genomes of Pezizomycetes fungi and the evolution of truffles.</title>
        <authorList>
            <person name="Murat C."/>
            <person name="Payen T."/>
            <person name="Noel B."/>
            <person name="Kuo A."/>
            <person name="Martin F.M."/>
        </authorList>
    </citation>
    <scope>NUCLEOTIDE SEQUENCE [LARGE SCALE GENOMIC DNA]</scope>
    <source>
        <strain evidence="1">091103-1</strain>
    </source>
</reference>
<gene>
    <name evidence="1" type="ORF">C7212DRAFT_362149</name>
</gene>
<keyword evidence="2" id="KW-1185">Reference proteome</keyword>
<comment type="caution">
    <text evidence="1">The sequence shown here is derived from an EMBL/GenBank/DDBJ whole genome shotgun (WGS) entry which is preliminary data.</text>
</comment>
<dbReference type="SUPFAM" id="SSF53098">
    <property type="entry name" value="Ribonuclease H-like"/>
    <property type="match status" value="1"/>
</dbReference>
<dbReference type="OrthoDB" id="2423954at2759"/>